<reference evidence="4 5" key="1">
    <citation type="submission" date="2016-04" db="EMBL/GenBank/DDBJ databases">
        <authorList>
            <person name="Evans L.H."/>
            <person name="Alamgir A."/>
            <person name="Owens N."/>
            <person name="Weber N.D."/>
            <person name="Virtaneva K."/>
            <person name="Barbian K."/>
            <person name="Babar A."/>
            <person name="Rosenke K."/>
        </authorList>
    </citation>
    <scope>NUCLEOTIDE SEQUENCE [LARGE SCALE GENOMIC DNA]</scope>
    <source>
        <strain evidence="4 5">PMB02</strain>
    </source>
</reference>
<keyword evidence="1" id="KW-0560">Oxidoreductase</keyword>
<accession>A0A179SB54</accession>
<sequence>MNDASGRAQDPASGYRTAVGRVAVIGTGVIGASWVSQFLGAGLDVVATDPAPGAEARLRETVARHWPVLTQIGLAPGASPDRLTFVTGPEEAAAEADFVQENGPERLEIKHETYRRLDAVAAPDVVLATSSSGLTPSAIQAACRHPGRVVLGHPFNPPHLVPLVEVLGGEHTDEGAVDAAMAFYARIGKRPIRLRRELVGHVANRLQAALWREAFHLVGTGAATVADIDAAIAHGPGLRWALMGPCLLNHLSGGPGGLSHTLDHLGPLMEAMWADLGDPRLTPELKQTLVRGLDEALGPRDRDAMVAQRDRLLVDLVRQKRGAPDLP</sequence>
<feature type="domain" description="3-hydroxyacyl-CoA dehydrogenase C-terminal" evidence="2">
    <location>
        <begin position="200"/>
        <end position="259"/>
    </location>
</feature>
<dbReference type="STRING" id="427683.A5481_13255"/>
<evidence type="ECO:0000259" key="2">
    <source>
        <dbReference type="Pfam" id="PF00725"/>
    </source>
</evidence>
<dbReference type="Gene3D" id="3.40.50.720">
    <property type="entry name" value="NAD(P)-binding Rossmann-like Domain"/>
    <property type="match status" value="1"/>
</dbReference>
<dbReference type="PANTHER" id="PTHR48075:SF5">
    <property type="entry name" value="3-HYDROXYBUTYRYL-COA DEHYDROGENASE"/>
    <property type="match status" value="1"/>
</dbReference>
<dbReference type="Gene3D" id="1.10.1040.10">
    <property type="entry name" value="N-(1-d-carboxylethyl)-l-norvaline Dehydrogenase, domain 2"/>
    <property type="match status" value="1"/>
</dbReference>
<dbReference type="InterPro" id="IPR013328">
    <property type="entry name" value="6PGD_dom2"/>
</dbReference>
<dbReference type="RefSeq" id="WP_048432026.1">
    <property type="nucleotide sequence ID" value="NZ_LWHQ01000022.1"/>
</dbReference>
<protein>
    <submittedName>
        <fullName evidence="4">3-hydroxyacyl-CoA dehydrogenase</fullName>
    </submittedName>
</protein>
<evidence type="ECO:0000256" key="1">
    <source>
        <dbReference type="ARBA" id="ARBA00023002"/>
    </source>
</evidence>
<comment type="caution">
    <text evidence="4">The sequence shown here is derived from an EMBL/GenBank/DDBJ whole genome shotgun (WGS) entry which is preliminary data.</text>
</comment>
<feature type="domain" description="3-hydroxyacyl-CoA dehydrogenase NAD binding" evidence="3">
    <location>
        <begin position="22"/>
        <end position="195"/>
    </location>
</feature>
<dbReference type="InterPro" id="IPR036291">
    <property type="entry name" value="NAD(P)-bd_dom_sf"/>
</dbReference>
<dbReference type="EMBL" id="LWHQ01000022">
    <property type="protein sequence ID" value="OAS24695.1"/>
    <property type="molecule type" value="Genomic_DNA"/>
</dbReference>
<dbReference type="AlphaFoldDB" id="A0A179SB54"/>
<dbReference type="GO" id="GO:0016616">
    <property type="term" value="F:oxidoreductase activity, acting on the CH-OH group of donors, NAD or NADP as acceptor"/>
    <property type="evidence" value="ECO:0007669"/>
    <property type="project" value="InterPro"/>
</dbReference>
<evidence type="ECO:0000259" key="3">
    <source>
        <dbReference type="Pfam" id="PF02737"/>
    </source>
</evidence>
<evidence type="ECO:0000313" key="4">
    <source>
        <dbReference type="EMBL" id="OAS24695.1"/>
    </source>
</evidence>
<dbReference type="GO" id="GO:0070403">
    <property type="term" value="F:NAD+ binding"/>
    <property type="evidence" value="ECO:0007669"/>
    <property type="project" value="InterPro"/>
</dbReference>
<dbReference type="InterPro" id="IPR008927">
    <property type="entry name" value="6-PGluconate_DH-like_C_sf"/>
</dbReference>
<name>A0A179SB54_9HYPH</name>
<gene>
    <name evidence="4" type="ORF">A5481_13255</name>
</gene>
<dbReference type="InterPro" id="IPR006108">
    <property type="entry name" value="3HC_DH_C"/>
</dbReference>
<dbReference type="PANTHER" id="PTHR48075">
    <property type="entry name" value="3-HYDROXYACYL-COA DEHYDROGENASE FAMILY PROTEIN"/>
    <property type="match status" value="1"/>
</dbReference>
<evidence type="ECO:0000313" key="5">
    <source>
        <dbReference type="Proteomes" id="UP000078316"/>
    </source>
</evidence>
<organism evidence="4 5">
    <name type="scientific">Methylobacterium platani</name>
    <dbReference type="NCBI Taxonomy" id="427683"/>
    <lineage>
        <taxon>Bacteria</taxon>
        <taxon>Pseudomonadati</taxon>
        <taxon>Pseudomonadota</taxon>
        <taxon>Alphaproteobacteria</taxon>
        <taxon>Hyphomicrobiales</taxon>
        <taxon>Methylobacteriaceae</taxon>
        <taxon>Methylobacterium</taxon>
    </lineage>
</organism>
<dbReference type="SUPFAM" id="SSF48179">
    <property type="entry name" value="6-phosphogluconate dehydrogenase C-terminal domain-like"/>
    <property type="match status" value="1"/>
</dbReference>
<dbReference type="OrthoDB" id="9803287at2"/>
<dbReference type="Pfam" id="PF02737">
    <property type="entry name" value="3HCDH_N"/>
    <property type="match status" value="1"/>
</dbReference>
<proteinExistence type="predicted"/>
<dbReference type="SUPFAM" id="SSF51735">
    <property type="entry name" value="NAD(P)-binding Rossmann-fold domains"/>
    <property type="match status" value="1"/>
</dbReference>
<dbReference type="Pfam" id="PF00725">
    <property type="entry name" value="3HCDH"/>
    <property type="match status" value="1"/>
</dbReference>
<dbReference type="Proteomes" id="UP000078316">
    <property type="component" value="Unassembled WGS sequence"/>
</dbReference>
<dbReference type="InterPro" id="IPR006176">
    <property type="entry name" value="3-OHacyl-CoA_DH_NAD-bd"/>
</dbReference>
<dbReference type="GO" id="GO:0006631">
    <property type="term" value="P:fatty acid metabolic process"/>
    <property type="evidence" value="ECO:0007669"/>
    <property type="project" value="InterPro"/>
</dbReference>